<keyword evidence="6" id="KW-0333">Golgi apparatus</keyword>
<evidence type="ECO:0000256" key="10">
    <source>
        <dbReference type="SAM" id="Phobius"/>
    </source>
</evidence>
<comment type="subcellular location">
    <subcellularLocation>
        <location evidence="1">Golgi apparatus membrane</location>
        <topology evidence="1">Multi-pass membrane protein</topology>
    </subcellularLocation>
</comment>
<protein>
    <submittedName>
        <fullName evidence="11">Glycosyltransferase</fullName>
    </submittedName>
</protein>
<keyword evidence="4 10" id="KW-0812">Transmembrane</keyword>
<dbReference type="PANTHER" id="PTHR32044">
    <property type="entry name" value="GLUCOMANNAN 4-BETA-MANNOSYLTRANSFERASE 9"/>
    <property type="match status" value="1"/>
</dbReference>
<proteinExistence type="predicted"/>
<keyword evidence="3" id="KW-0808">Transferase</keyword>
<evidence type="ECO:0000256" key="4">
    <source>
        <dbReference type="ARBA" id="ARBA00022692"/>
    </source>
</evidence>
<dbReference type="GO" id="GO:0071555">
    <property type="term" value="P:cell wall organization"/>
    <property type="evidence" value="ECO:0007669"/>
    <property type="project" value="UniProtKB-KW"/>
</dbReference>
<reference evidence="11" key="1">
    <citation type="submission" date="2020-07" db="EMBL/GenBank/DDBJ databases">
        <title>Huge and variable diversity of episymbiotic CPR bacteria and DPANN archaea in groundwater ecosystems.</title>
        <authorList>
            <person name="He C.Y."/>
            <person name="Keren R."/>
            <person name="Whittaker M."/>
            <person name="Farag I.F."/>
            <person name="Doudna J."/>
            <person name="Cate J.H.D."/>
            <person name="Banfield J.F."/>
        </authorList>
    </citation>
    <scope>NUCLEOTIDE SEQUENCE</scope>
    <source>
        <strain evidence="11">NC_groundwater_1813_Pr3_B-0.1um_71_17</strain>
    </source>
</reference>
<gene>
    <name evidence="11" type="ORF">HZA61_16870</name>
</gene>
<dbReference type="Proteomes" id="UP000696931">
    <property type="component" value="Unassembled WGS sequence"/>
</dbReference>
<comment type="caution">
    <text evidence="11">The sequence shown here is derived from an EMBL/GenBank/DDBJ whole genome shotgun (WGS) entry which is preliminary data.</text>
</comment>
<evidence type="ECO:0000256" key="7">
    <source>
        <dbReference type="ARBA" id="ARBA00023136"/>
    </source>
</evidence>
<evidence type="ECO:0000256" key="3">
    <source>
        <dbReference type="ARBA" id="ARBA00022679"/>
    </source>
</evidence>
<dbReference type="GO" id="GO:0016757">
    <property type="term" value="F:glycosyltransferase activity"/>
    <property type="evidence" value="ECO:0007669"/>
    <property type="project" value="UniProtKB-KW"/>
</dbReference>
<evidence type="ECO:0000313" key="11">
    <source>
        <dbReference type="EMBL" id="MBI5171162.1"/>
    </source>
</evidence>
<dbReference type="EMBL" id="JACRIW010000121">
    <property type="protein sequence ID" value="MBI5171162.1"/>
    <property type="molecule type" value="Genomic_DNA"/>
</dbReference>
<evidence type="ECO:0000256" key="8">
    <source>
        <dbReference type="ARBA" id="ARBA00023316"/>
    </source>
</evidence>
<keyword evidence="2" id="KW-0328">Glycosyltransferase</keyword>
<dbReference type="Pfam" id="PF13641">
    <property type="entry name" value="Glyco_tranf_2_3"/>
    <property type="match status" value="1"/>
</dbReference>
<dbReference type="Gene3D" id="3.90.550.10">
    <property type="entry name" value="Spore Coat Polysaccharide Biosynthesis Protein SpsA, Chain A"/>
    <property type="match status" value="1"/>
</dbReference>
<dbReference type="AlphaFoldDB" id="A0A933W9Z4"/>
<name>A0A933W9Z4_UNCEI</name>
<evidence type="ECO:0000313" key="12">
    <source>
        <dbReference type="Proteomes" id="UP000696931"/>
    </source>
</evidence>
<feature type="transmembrane region" description="Helical" evidence="10">
    <location>
        <begin position="316"/>
        <end position="336"/>
    </location>
</feature>
<feature type="transmembrane region" description="Helical" evidence="10">
    <location>
        <begin position="348"/>
        <end position="367"/>
    </location>
</feature>
<organism evidence="11 12">
    <name type="scientific">Eiseniibacteriota bacterium</name>
    <dbReference type="NCBI Taxonomy" id="2212470"/>
    <lineage>
        <taxon>Bacteria</taxon>
        <taxon>Candidatus Eiseniibacteriota</taxon>
    </lineage>
</organism>
<feature type="region of interest" description="Disordered" evidence="9">
    <location>
        <begin position="414"/>
        <end position="433"/>
    </location>
</feature>
<dbReference type="FunFam" id="3.90.550.10:FF:000057">
    <property type="entry name" value="Glycosyltransferase-like protein, family 2"/>
    <property type="match status" value="1"/>
</dbReference>
<keyword evidence="8" id="KW-0961">Cell wall biogenesis/degradation</keyword>
<evidence type="ECO:0000256" key="6">
    <source>
        <dbReference type="ARBA" id="ARBA00023034"/>
    </source>
</evidence>
<sequence length="496" mass="52273">MTTSFADTALAVLQAIAGPIYVLAQGALVVYTAHRWTQLRPAVPVPHPASPSGGDLPVVTVQLPVYDEPLVVERLIEAAASLDWPAERLEIQVLDDSDDETVAIAAAAVARLRACGVDVTHVRRGSREGFKAGALAHGLVLARGSLVAVFDADFVPPREFLRALVPHFADPRVGLAQARWGHLNRGASALTEAQAVMLDAHFRLEHAARARAGLFLNFNGTAGLWRRACIESAGGWSHDTLTEDLDLSYRAQLAGWRFVYDDALVVPAELPSSMTAFLSQQRRWAKGSIQTARKILPALFAAPLPARLKWEGALHLTANAAYPLLLVLSLALPVVLGAPPIAGPVPVWALQVALLLAGLVPVAAFLARSQSGERVGVHTIAHRVASAMVLCTGLCLNNSRAVLEGLAGPVGNWERTPKTGERGASGAVPTRRSVPATVRPAGRSELALAALFAAAFATAATAGELRALPFLAVLVAGFAWVGAAALAPALRRPVAR</sequence>
<dbReference type="PANTHER" id="PTHR32044:SF80">
    <property type="entry name" value="XYLOGLUCAN GLYCOSYLTRANSFERASE 2-RELATED"/>
    <property type="match status" value="1"/>
</dbReference>
<keyword evidence="7 10" id="KW-0472">Membrane</keyword>
<keyword evidence="5 10" id="KW-1133">Transmembrane helix</keyword>
<feature type="transmembrane region" description="Helical" evidence="10">
    <location>
        <begin position="469"/>
        <end position="490"/>
    </location>
</feature>
<evidence type="ECO:0000256" key="5">
    <source>
        <dbReference type="ARBA" id="ARBA00022989"/>
    </source>
</evidence>
<dbReference type="SUPFAM" id="SSF53448">
    <property type="entry name" value="Nucleotide-diphospho-sugar transferases"/>
    <property type="match status" value="1"/>
</dbReference>
<feature type="transmembrane region" description="Helical" evidence="10">
    <location>
        <begin position="446"/>
        <end position="463"/>
    </location>
</feature>
<evidence type="ECO:0000256" key="9">
    <source>
        <dbReference type="SAM" id="MobiDB-lite"/>
    </source>
</evidence>
<accession>A0A933W9Z4</accession>
<dbReference type="InterPro" id="IPR029044">
    <property type="entry name" value="Nucleotide-diphossugar_trans"/>
</dbReference>
<feature type="transmembrane region" description="Helical" evidence="10">
    <location>
        <begin position="12"/>
        <end position="31"/>
    </location>
</feature>
<evidence type="ECO:0000256" key="2">
    <source>
        <dbReference type="ARBA" id="ARBA00022676"/>
    </source>
</evidence>
<evidence type="ECO:0000256" key="1">
    <source>
        <dbReference type="ARBA" id="ARBA00004653"/>
    </source>
</evidence>